<dbReference type="Proteomes" id="UP000066549">
    <property type="component" value="Chromosome"/>
</dbReference>
<dbReference type="EMBL" id="CP011002">
    <property type="protein sequence ID" value="AKO65979.1"/>
    <property type="molecule type" value="Genomic_DNA"/>
</dbReference>
<name>A0A0H4IZP3_9PROT</name>
<dbReference type="AlphaFoldDB" id="A0A0H4IZP3"/>
<accession>A0A0H4IZP3</accession>
<protein>
    <submittedName>
        <fullName evidence="1">Uncharacterized protein</fullName>
    </submittedName>
</protein>
<keyword evidence="2" id="KW-1185">Reference proteome</keyword>
<sequence length="118" mass="13745">MNELIIKSFLMNTYSLICLLPEEIKKISSSSNKFSDRDLFDKTMEDIKDFSPLFTKEALDTSLNNVKNLNNNECQIYLSALEDKFKNITKASEIISKEDTSFINRVEMEKEDLLNKFE</sequence>
<gene>
    <name evidence="1" type="ORF">VI33_04515</name>
</gene>
<proteinExistence type="predicted"/>
<evidence type="ECO:0000313" key="2">
    <source>
        <dbReference type="Proteomes" id="UP000066549"/>
    </source>
</evidence>
<evidence type="ECO:0000313" key="1">
    <source>
        <dbReference type="EMBL" id="AKO65979.1"/>
    </source>
</evidence>
<reference evidence="1 2" key="1">
    <citation type="submission" date="2015-03" db="EMBL/GenBank/DDBJ databases">
        <title>Comparative analysis of the OM43 clade including a novel species from Red Sea uncovers genomic and metabolic diversity among marine methylotrophs.</title>
        <authorList>
            <person name="Jimenez-Infante F."/>
            <person name="Ngugi D.K."/>
            <person name="Vinu M."/>
            <person name="Alam I."/>
            <person name="Kamau A."/>
            <person name="Blom J."/>
            <person name="Bajic V.B."/>
            <person name="Stingl U."/>
        </authorList>
    </citation>
    <scope>NUCLEOTIDE SEQUENCE [LARGE SCALE GENOMIC DNA]</scope>
    <source>
        <strain evidence="1 2">MBRSH7</strain>
    </source>
</reference>
<organism evidence="1 2">
    <name type="scientific">Methylophilales bacterium MBRS-H7</name>
    <dbReference type="NCBI Taxonomy" id="1623450"/>
    <lineage>
        <taxon>Bacteria</taxon>
        <taxon>Pseudomonadati</taxon>
        <taxon>Pseudomonadota</taxon>
        <taxon>Betaproteobacteria</taxon>
        <taxon>Nitrosomonadales</taxon>
        <taxon>OM43 clade</taxon>
    </lineage>
</organism>